<dbReference type="RefSeq" id="WP_271278081.1">
    <property type="nucleotide sequence ID" value="NZ_BAABFD010000001.1"/>
</dbReference>
<dbReference type="EMBL" id="JAPNUD010000080">
    <property type="protein sequence ID" value="MDA0643941.1"/>
    <property type="molecule type" value="Genomic_DNA"/>
</dbReference>
<sequence length="93" mass="10771">MQIIHDFHGPHVEPPIVDHVKLTWYEPTPRTPRIRVILHTCECRETTYELCAAGGQAFVRRTDRKEQTVRETSWTLTATTVRLFAQILRGEAS</sequence>
<dbReference type="Proteomes" id="UP001212498">
    <property type="component" value="Unassembled WGS sequence"/>
</dbReference>
<accession>A0ABT4T349</accession>
<evidence type="ECO:0000313" key="1">
    <source>
        <dbReference type="EMBL" id="MDA0643941.1"/>
    </source>
</evidence>
<evidence type="ECO:0000313" key="2">
    <source>
        <dbReference type="Proteomes" id="UP001212498"/>
    </source>
</evidence>
<gene>
    <name evidence="1" type="ORF">OUY24_25210</name>
</gene>
<keyword evidence="2" id="KW-1185">Reference proteome</keyword>
<protein>
    <submittedName>
        <fullName evidence="1">Uncharacterized protein</fullName>
    </submittedName>
</protein>
<name>A0ABT4T349_9ACTN</name>
<comment type="caution">
    <text evidence="1">The sequence shown here is derived from an EMBL/GenBank/DDBJ whole genome shotgun (WGS) entry which is preliminary data.</text>
</comment>
<proteinExistence type="predicted"/>
<organism evidence="1 2">
    <name type="scientific">Nonomuraea ferruginea</name>
    <dbReference type="NCBI Taxonomy" id="46174"/>
    <lineage>
        <taxon>Bacteria</taxon>
        <taxon>Bacillati</taxon>
        <taxon>Actinomycetota</taxon>
        <taxon>Actinomycetes</taxon>
        <taxon>Streptosporangiales</taxon>
        <taxon>Streptosporangiaceae</taxon>
        <taxon>Nonomuraea</taxon>
    </lineage>
</organism>
<reference evidence="1 2" key="1">
    <citation type="submission" date="2022-11" db="EMBL/GenBank/DDBJ databases">
        <title>Nonomuraea corallina sp. nov., a new species of the genus Nonomuraea isolated from sea side sediment in Thai sea.</title>
        <authorList>
            <person name="Ngamcharungchit C."/>
            <person name="Matsumoto A."/>
            <person name="Suriyachadkun C."/>
            <person name="Panbangred W."/>
            <person name="Inahashi Y."/>
            <person name="Intra B."/>
        </authorList>
    </citation>
    <scope>NUCLEOTIDE SEQUENCE [LARGE SCALE GENOMIC DNA]</scope>
    <source>
        <strain evidence="1 2">DSM 43553</strain>
    </source>
</reference>